<protein>
    <submittedName>
        <fullName evidence="3">Putative ATP-grasp superfamily ATP-dependent carboligase</fullName>
    </submittedName>
</protein>
<dbReference type="GO" id="GO:0016874">
    <property type="term" value="F:ligase activity"/>
    <property type="evidence" value="ECO:0007669"/>
    <property type="project" value="UniProtKB-KW"/>
</dbReference>
<dbReference type="SUPFAM" id="SSF56059">
    <property type="entry name" value="Glutathione synthetase ATP-binding domain-like"/>
    <property type="match status" value="1"/>
</dbReference>
<dbReference type="InterPro" id="IPR011761">
    <property type="entry name" value="ATP-grasp"/>
</dbReference>
<dbReference type="Gene3D" id="3.30.470.20">
    <property type="entry name" value="ATP-grasp fold, B domain"/>
    <property type="match status" value="1"/>
</dbReference>
<keyword evidence="1" id="KW-0067">ATP-binding</keyword>
<dbReference type="GO" id="GO:0046872">
    <property type="term" value="F:metal ion binding"/>
    <property type="evidence" value="ECO:0007669"/>
    <property type="project" value="InterPro"/>
</dbReference>
<feature type="domain" description="ATP-grasp" evidence="2">
    <location>
        <begin position="129"/>
        <end position="323"/>
    </location>
</feature>
<dbReference type="EMBL" id="JACHGN010000006">
    <property type="protein sequence ID" value="MBB5133377.1"/>
    <property type="molecule type" value="Genomic_DNA"/>
</dbReference>
<gene>
    <name evidence="3" type="ORF">HNP84_003103</name>
</gene>
<evidence type="ECO:0000313" key="3">
    <source>
        <dbReference type="EMBL" id="MBB5133377.1"/>
    </source>
</evidence>
<evidence type="ECO:0000313" key="4">
    <source>
        <dbReference type="Proteomes" id="UP000578449"/>
    </source>
</evidence>
<keyword evidence="1" id="KW-0547">Nucleotide-binding</keyword>
<dbReference type="AlphaFoldDB" id="A0A840P837"/>
<keyword evidence="4" id="KW-1185">Reference proteome</keyword>
<evidence type="ECO:0000256" key="1">
    <source>
        <dbReference type="PROSITE-ProRule" id="PRU00409"/>
    </source>
</evidence>
<dbReference type="GO" id="GO:0005524">
    <property type="term" value="F:ATP binding"/>
    <property type="evidence" value="ECO:0007669"/>
    <property type="project" value="UniProtKB-UniRule"/>
</dbReference>
<dbReference type="Proteomes" id="UP000578449">
    <property type="component" value="Unassembled WGS sequence"/>
</dbReference>
<dbReference type="RefSeq" id="WP_312924886.1">
    <property type="nucleotide sequence ID" value="NZ_BAABIX010000001.1"/>
</dbReference>
<reference evidence="3 4" key="1">
    <citation type="submission" date="2020-08" db="EMBL/GenBank/DDBJ databases">
        <title>Genomic Encyclopedia of Type Strains, Phase IV (KMG-IV): sequencing the most valuable type-strain genomes for metagenomic binning, comparative biology and taxonomic classification.</title>
        <authorList>
            <person name="Goeker M."/>
        </authorList>
    </citation>
    <scope>NUCLEOTIDE SEQUENCE [LARGE SCALE GENOMIC DNA]</scope>
    <source>
        <strain evidence="3 4">DSM 45615</strain>
    </source>
</reference>
<keyword evidence="3" id="KW-0436">Ligase</keyword>
<sequence>MSLDTATPALIMRLDDNVFHHGTLAAIRSLGGAGVPVHALLEGPHAPASRSRHLSRMHVWGTRERGPQAVVGELLALAARIGTRAVLVPMDDLGALLVGEHAAELSPAFLLPAQPPGVPRLLADKARLAGLCRALGLAQPETRPVTGMDDLPGALADLGLPVVAKWARPWLVPAGVRPRSTTLVHRFEHAAHLVRQSAGHGATLLLQRYVPESAGSDWFFHGYFGAGSRCLFGGAGRKERAYPAGCGLTTYGTWLPNPRLESLACGLAEAIGYRGILDLDFRHDPGTGQYHLLDANPRPGAQFRLFESGAGLDVVRALHLDLTGREVEPGAPAHGRTYLVENYDARTALLRPRPSSPRRWWRSVRHAHELAWFSRDDPAPFLAMGGQSLKRAFTRLRRGR</sequence>
<proteinExistence type="predicted"/>
<comment type="caution">
    <text evidence="3">The sequence shown here is derived from an EMBL/GenBank/DDBJ whole genome shotgun (WGS) entry which is preliminary data.</text>
</comment>
<evidence type="ECO:0000259" key="2">
    <source>
        <dbReference type="PROSITE" id="PS50975"/>
    </source>
</evidence>
<name>A0A840P837_9ACTN</name>
<organism evidence="3 4">
    <name type="scientific">Thermocatellispora tengchongensis</name>
    <dbReference type="NCBI Taxonomy" id="1073253"/>
    <lineage>
        <taxon>Bacteria</taxon>
        <taxon>Bacillati</taxon>
        <taxon>Actinomycetota</taxon>
        <taxon>Actinomycetes</taxon>
        <taxon>Streptosporangiales</taxon>
        <taxon>Streptosporangiaceae</taxon>
        <taxon>Thermocatellispora</taxon>
    </lineage>
</organism>
<accession>A0A840P837</accession>
<dbReference type="PROSITE" id="PS50975">
    <property type="entry name" value="ATP_GRASP"/>
    <property type="match status" value="1"/>
</dbReference>